<protein>
    <submittedName>
        <fullName evidence="1">Uncharacterized protein</fullName>
    </submittedName>
</protein>
<name>A0A0B6YUX0_9EUPU</name>
<evidence type="ECO:0000313" key="1">
    <source>
        <dbReference type="EMBL" id="CEK60013.1"/>
    </source>
</evidence>
<dbReference type="EMBL" id="HACG01013148">
    <property type="protein sequence ID" value="CEK60013.1"/>
    <property type="molecule type" value="Transcribed_RNA"/>
</dbReference>
<reference evidence="1" key="1">
    <citation type="submission" date="2014-12" db="EMBL/GenBank/DDBJ databases">
        <title>Insight into the proteome of Arion vulgaris.</title>
        <authorList>
            <person name="Aradska J."/>
            <person name="Bulat T."/>
            <person name="Smidak R."/>
            <person name="Sarate P."/>
            <person name="Gangsoo J."/>
            <person name="Sialana F."/>
            <person name="Bilban M."/>
            <person name="Lubec G."/>
        </authorList>
    </citation>
    <scope>NUCLEOTIDE SEQUENCE</scope>
    <source>
        <tissue evidence="1">Skin</tissue>
    </source>
</reference>
<proteinExistence type="predicted"/>
<gene>
    <name evidence="1" type="primary">ORF38155</name>
</gene>
<dbReference type="AlphaFoldDB" id="A0A0B6YUX0"/>
<organism evidence="1">
    <name type="scientific">Arion vulgaris</name>
    <dbReference type="NCBI Taxonomy" id="1028688"/>
    <lineage>
        <taxon>Eukaryota</taxon>
        <taxon>Metazoa</taxon>
        <taxon>Spiralia</taxon>
        <taxon>Lophotrochozoa</taxon>
        <taxon>Mollusca</taxon>
        <taxon>Gastropoda</taxon>
        <taxon>Heterobranchia</taxon>
        <taxon>Euthyneura</taxon>
        <taxon>Panpulmonata</taxon>
        <taxon>Eupulmonata</taxon>
        <taxon>Stylommatophora</taxon>
        <taxon>Helicina</taxon>
        <taxon>Arionoidea</taxon>
        <taxon>Arionidae</taxon>
        <taxon>Arion</taxon>
    </lineage>
</organism>
<sequence length="56" mass="6216">MCGLDSILSSSSFVYSATKSPLINPASTRYHQNTRYHTEKVQAVGVLLISHYSQDI</sequence>
<accession>A0A0B6YUX0</accession>